<sequence>MESQNDELFIGGESRLDYLSVHMHHAW</sequence>
<reference evidence="1" key="2">
    <citation type="journal article" date="2015" name="Data Brief">
        <title>Shoot transcriptome of the giant reed, Arundo donax.</title>
        <authorList>
            <person name="Barrero R.A."/>
            <person name="Guerrero F.D."/>
            <person name="Moolhuijzen P."/>
            <person name="Goolsby J.A."/>
            <person name="Tidwell J."/>
            <person name="Bellgard S.E."/>
            <person name="Bellgard M.I."/>
        </authorList>
    </citation>
    <scope>NUCLEOTIDE SEQUENCE</scope>
    <source>
        <tissue evidence="1">Shoot tissue taken approximately 20 cm above the soil surface</tissue>
    </source>
</reference>
<dbReference type="EMBL" id="GBRH01276612">
    <property type="protein sequence ID" value="JAD21283.1"/>
    <property type="molecule type" value="Transcribed_RNA"/>
</dbReference>
<proteinExistence type="predicted"/>
<evidence type="ECO:0000313" key="1">
    <source>
        <dbReference type="EMBL" id="JAD21283.1"/>
    </source>
</evidence>
<dbReference type="AlphaFoldDB" id="A0A0A8Y7Y4"/>
<protein>
    <submittedName>
        <fullName evidence="1">Uncharacterized protein</fullName>
    </submittedName>
</protein>
<organism evidence="1">
    <name type="scientific">Arundo donax</name>
    <name type="common">Giant reed</name>
    <name type="synonym">Donax arundinaceus</name>
    <dbReference type="NCBI Taxonomy" id="35708"/>
    <lineage>
        <taxon>Eukaryota</taxon>
        <taxon>Viridiplantae</taxon>
        <taxon>Streptophyta</taxon>
        <taxon>Embryophyta</taxon>
        <taxon>Tracheophyta</taxon>
        <taxon>Spermatophyta</taxon>
        <taxon>Magnoliopsida</taxon>
        <taxon>Liliopsida</taxon>
        <taxon>Poales</taxon>
        <taxon>Poaceae</taxon>
        <taxon>PACMAD clade</taxon>
        <taxon>Arundinoideae</taxon>
        <taxon>Arundineae</taxon>
        <taxon>Arundo</taxon>
    </lineage>
</organism>
<name>A0A0A8Y7Y4_ARUDO</name>
<reference evidence="1" key="1">
    <citation type="submission" date="2014-09" db="EMBL/GenBank/DDBJ databases">
        <authorList>
            <person name="Magalhaes I.L.F."/>
            <person name="Oliveira U."/>
            <person name="Santos F.R."/>
            <person name="Vidigal T.H.D.A."/>
            <person name="Brescovit A.D."/>
            <person name="Santos A.J."/>
        </authorList>
    </citation>
    <scope>NUCLEOTIDE SEQUENCE</scope>
    <source>
        <tissue evidence="1">Shoot tissue taken approximately 20 cm above the soil surface</tissue>
    </source>
</reference>
<accession>A0A0A8Y7Y4</accession>